<name>A0ACB7GYM8_MANES</name>
<gene>
    <name evidence="1" type="ORF">MANES_11G158900v8</name>
</gene>
<evidence type="ECO:0000313" key="2">
    <source>
        <dbReference type="Proteomes" id="UP000091857"/>
    </source>
</evidence>
<dbReference type="Proteomes" id="UP000091857">
    <property type="component" value="Chromosome 11"/>
</dbReference>
<organism evidence="1 2">
    <name type="scientific">Manihot esculenta</name>
    <name type="common">Cassava</name>
    <name type="synonym">Jatropha manihot</name>
    <dbReference type="NCBI Taxonomy" id="3983"/>
    <lineage>
        <taxon>Eukaryota</taxon>
        <taxon>Viridiplantae</taxon>
        <taxon>Streptophyta</taxon>
        <taxon>Embryophyta</taxon>
        <taxon>Tracheophyta</taxon>
        <taxon>Spermatophyta</taxon>
        <taxon>Magnoliopsida</taxon>
        <taxon>eudicotyledons</taxon>
        <taxon>Gunneridae</taxon>
        <taxon>Pentapetalae</taxon>
        <taxon>rosids</taxon>
        <taxon>fabids</taxon>
        <taxon>Malpighiales</taxon>
        <taxon>Euphorbiaceae</taxon>
        <taxon>Crotonoideae</taxon>
        <taxon>Manihoteae</taxon>
        <taxon>Manihot</taxon>
    </lineage>
</organism>
<sequence length="791" mass="89062">MRERRRAYRPYTEPGSSPRQASRGRDPLVQETWQCSRSYRSLGPSWPEHDRSRFIHGSEEQLQTGDVRTRSPPQPRNPEYENIGGNRFSSVRNWSKDPVPVETGRFVDMGLVRRGEYGEERNRQKQPQSGLSESLLGTRRESTSTKFQWDKLLAYKKPTNASTNGNNIGGFCDSDVVPNSMSMERGGGGSSRTCFSPRMDPTRSRRNYGLIDGGYTSPSPLGIFEVSRKNTSIVDSIVNRIEGNNDIYYHPSLRDNMMRERKILLENGTFLGEDEKNLDCKSLNLNPENLQFVSESAFERHTGGNGSYGDGFESLPISYEEFYPIGSSSQRPFTPDKASEMRINSSLDIEMNSDDRRIMLSCDQNAFDEIPDSSCGDGDWTYEDMEQLPMLENSGWEEYQGSSTRRMIDEMAIYGNLSSGSALSSKYLVLPKQRRSSKSVKPSKNDIKKRLGPARRSVKQRLGPAPNAGKSLGLSPKVKKKLPWFKIQKEMTQEKFEENLNVQELKSLEVKKQNARTEPPEDSEDFMLRVQNAFLKFVKVLNENSTNRRKYLDQGGAGSMKCSICGSSTKEFADTISLAKHAFTSNRVGYRYEHLGFHKALCVLMGWNHTGGPNGQWALDVLPSTEALSLKEDLIIWPPVVLIHNSSISNYNLSERIIVSIEGLKDILSGMGCDQGMMNLYRGKAAKQSTMVVSFTGTFSGLREAEKLHRLFGEKKHGRAELEQFGSSCCKNYRQETLLLAVDKVESVLYGYLGIASDLDKLDFETKKRCVVKSKKDIEAIADASQINAEG</sequence>
<comment type="caution">
    <text evidence="1">The sequence shown here is derived from an EMBL/GenBank/DDBJ whole genome shotgun (WGS) entry which is preliminary data.</text>
</comment>
<keyword evidence="2" id="KW-1185">Reference proteome</keyword>
<dbReference type="EMBL" id="CM004397">
    <property type="protein sequence ID" value="KAG8644723.1"/>
    <property type="molecule type" value="Genomic_DNA"/>
</dbReference>
<reference evidence="2" key="1">
    <citation type="journal article" date="2016" name="Nat. Biotechnol.">
        <title>Sequencing wild and cultivated cassava and related species reveals extensive interspecific hybridization and genetic diversity.</title>
        <authorList>
            <person name="Bredeson J.V."/>
            <person name="Lyons J.B."/>
            <person name="Prochnik S.E."/>
            <person name="Wu G.A."/>
            <person name="Ha C.M."/>
            <person name="Edsinger-Gonzales E."/>
            <person name="Grimwood J."/>
            <person name="Schmutz J."/>
            <person name="Rabbi I.Y."/>
            <person name="Egesi C."/>
            <person name="Nauluvula P."/>
            <person name="Lebot V."/>
            <person name="Ndunguru J."/>
            <person name="Mkamilo G."/>
            <person name="Bart R.S."/>
            <person name="Setter T.L."/>
            <person name="Gleadow R.M."/>
            <person name="Kulakow P."/>
            <person name="Ferguson M.E."/>
            <person name="Rounsley S."/>
            <person name="Rokhsar D.S."/>
        </authorList>
    </citation>
    <scope>NUCLEOTIDE SEQUENCE [LARGE SCALE GENOMIC DNA]</scope>
    <source>
        <strain evidence="2">cv. AM560-2</strain>
    </source>
</reference>
<proteinExistence type="predicted"/>
<accession>A0ACB7GYM8</accession>
<protein>
    <submittedName>
        <fullName evidence="1">Uncharacterized protein</fullName>
    </submittedName>
</protein>
<evidence type="ECO:0000313" key="1">
    <source>
        <dbReference type="EMBL" id="KAG8644723.1"/>
    </source>
</evidence>